<dbReference type="PROSITE" id="PS51419">
    <property type="entry name" value="RAB"/>
    <property type="match status" value="1"/>
</dbReference>
<dbReference type="PROSITE" id="PS50181">
    <property type="entry name" value="FBOX"/>
    <property type="match status" value="1"/>
</dbReference>
<dbReference type="GO" id="GO:0003924">
    <property type="term" value="F:GTPase activity"/>
    <property type="evidence" value="ECO:0007669"/>
    <property type="project" value="InterPro"/>
</dbReference>
<dbReference type="EMBL" id="KB007974">
    <property type="protein sequence ID" value="ELR17081.1"/>
    <property type="molecule type" value="Genomic_DNA"/>
</dbReference>
<dbReference type="KEGG" id="acan:ACA1_057130"/>
<protein>
    <submittedName>
        <fullName evidence="3">Ras subfamily protein</fullName>
    </submittedName>
</protein>
<dbReference type="SMART" id="SM00173">
    <property type="entry name" value="RAS"/>
    <property type="match status" value="1"/>
</dbReference>
<keyword evidence="4" id="KW-1185">Reference proteome</keyword>
<dbReference type="PROSITE" id="PS51421">
    <property type="entry name" value="RAS"/>
    <property type="match status" value="1"/>
</dbReference>
<evidence type="ECO:0000313" key="4">
    <source>
        <dbReference type="Proteomes" id="UP000011083"/>
    </source>
</evidence>
<dbReference type="PRINTS" id="PR00449">
    <property type="entry name" value="RASTRNSFRMNG"/>
</dbReference>
<evidence type="ECO:0000313" key="3">
    <source>
        <dbReference type="EMBL" id="ELR17081.1"/>
    </source>
</evidence>
<accession>L8GYD2</accession>
<dbReference type="SMART" id="SM00175">
    <property type="entry name" value="RAB"/>
    <property type="match status" value="1"/>
</dbReference>
<dbReference type="VEuPathDB" id="AmoebaDB:ACA1_057130"/>
<evidence type="ECO:0000259" key="2">
    <source>
        <dbReference type="PROSITE" id="PS50181"/>
    </source>
</evidence>
<reference evidence="3 4" key="1">
    <citation type="journal article" date="2013" name="Genome Biol.">
        <title>Genome of Acanthamoeba castellanii highlights extensive lateral gene transfer and early evolution of tyrosine kinase signaling.</title>
        <authorList>
            <person name="Clarke M."/>
            <person name="Lohan A.J."/>
            <person name="Liu B."/>
            <person name="Lagkouvardos I."/>
            <person name="Roy S."/>
            <person name="Zafar N."/>
            <person name="Bertelli C."/>
            <person name="Schilde C."/>
            <person name="Kianianmomeni A."/>
            <person name="Burglin T.R."/>
            <person name="Frech C."/>
            <person name="Turcotte B."/>
            <person name="Kopec K.O."/>
            <person name="Synnott J.M."/>
            <person name="Choo C."/>
            <person name="Paponov I."/>
            <person name="Finkler A."/>
            <person name="Soon Heng Tan C."/>
            <person name="Hutchins A.P."/>
            <person name="Weinmeier T."/>
            <person name="Rattei T."/>
            <person name="Chu J.S."/>
            <person name="Gimenez G."/>
            <person name="Irimia M."/>
            <person name="Rigden D.J."/>
            <person name="Fitzpatrick D.A."/>
            <person name="Lorenzo-Morales J."/>
            <person name="Bateman A."/>
            <person name="Chiu C.H."/>
            <person name="Tang P."/>
            <person name="Hegemann P."/>
            <person name="Fromm H."/>
            <person name="Raoult D."/>
            <person name="Greub G."/>
            <person name="Miranda-Saavedra D."/>
            <person name="Chen N."/>
            <person name="Nash P."/>
            <person name="Ginger M.L."/>
            <person name="Horn M."/>
            <person name="Schaap P."/>
            <person name="Caler L."/>
            <person name="Loftus B."/>
        </authorList>
    </citation>
    <scope>NUCLEOTIDE SEQUENCE [LARGE SCALE GENOMIC DNA]</scope>
    <source>
        <strain evidence="3 4">Neff</strain>
    </source>
</reference>
<dbReference type="Gene3D" id="3.40.50.300">
    <property type="entry name" value="P-loop containing nucleotide triphosphate hydrolases"/>
    <property type="match status" value="1"/>
</dbReference>
<dbReference type="InterPro" id="IPR001810">
    <property type="entry name" value="F-box_dom"/>
</dbReference>
<gene>
    <name evidence="3" type="ORF">ACA1_057130</name>
</gene>
<sequence>MFASLDSSYKVEDRTRLAPIPHGECVLLRLPLEVLLYALGFLDPLDLCSVARTCTSLDQASGSDSLWRRFCDPEWFASGTKPCKAHYLAWIRPRMGDYARQRSELRGEGRDPTPAMYETLAPEPHNMKIVRQQQSQQDSQEHIMKVVVVGHAEFERTRLVRHWAGHGPGQTSRRATTIGVDFALNVLDVNGAVVRVQTWDIANQERFGNMVRVYLKEACGAVLVYDVTKRESFDRLPEWVAHVQKANIPSVIVEAWQVTSEEAASFAAQIGALGSITVSSRDDIRVNEAFMILVNNILEKGHHRSENMLYTTVFGPAHLRRCWVPAKAVLDGMPLTLRATAPAAASSSKCLVQ</sequence>
<evidence type="ECO:0000256" key="1">
    <source>
        <dbReference type="ARBA" id="ARBA00022741"/>
    </source>
</evidence>
<keyword evidence="1" id="KW-0547">Nucleotide-binding</keyword>
<name>L8GYD2_ACACF</name>
<dbReference type="SUPFAM" id="SSF81383">
    <property type="entry name" value="F-box domain"/>
    <property type="match status" value="1"/>
</dbReference>
<dbReference type="SUPFAM" id="SSF52540">
    <property type="entry name" value="P-loop containing nucleoside triphosphate hydrolases"/>
    <property type="match status" value="1"/>
</dbReference>
<dbReference type="AlphaFoldDB" id="L8GYD2"/>
<feature type="domain" description="F-box" evidence="2">
    <location>
        <begin position="24"/>
        <end position="70"/>
    </location>
</feature>
<dbReference type="InterPro" id="IPR001806">
    <property type="entry name" value="Small_GTPase"/>
</dbReference>
<dbReference type="Gene3D" id="1.20.1280.50">
    <property type="match status" value="1"/>
</dbReference>
<organism evidence="3 4">
    <name type="scientific">Acanthamoeba castellanii (strain ATCC 30010 / Neff)</name>
    <dbReference type="NCBI Taxonomy" id="1257118"/>
    <lineage>
        <taxon>Eukaryota</taxon>
        <taxon>Amoebozoa</taxon>
        <taxon>Discosea</taxon>
        <taxon>Longamoebia</taxon>
        <taxon>Centramoebida</taxon>
        <taxon>Acanthamoebidae</taxon>
        <taxon>Acanthamoeba</taxon>
    </lineage>
</organism>
<dbReference type="InterPro" id="IPR036047">
    <property type="entry name" value="F-box-like_dom_sf"/>
</dbReference>
<proteinExistence type="predicted"/>
<dbReference type="PANTHER" id="PTHR47978">
    <property type="match status" value="1"/>
</dbReference>
<dbReference type="RefSeq" id="XP_004339094.1">
    <property type="nucleotide sequence ID" value="XM_004339046.1"/>
</dbReference>
<dbReference type="Proteomes" id="UP000011083">
    <property type="component" value="Unassembled WGS sequence"/>
</dbReference>
<dbReference type="GeneID" id="14918047"/>
<dbReference type="STRING" id="1257118.L8GYD2"/>
<dbReference type="Pfam" id="PF12937">
    <property type="entry name" value="F-box-like"/>
    <property type="match status" value="1"/>
</dbReference>
<dbReference type="Pfam" id="PF00071">
    <property type="entry name" value="Ras"/>
    <property type="match status" value="1"/>
</dbReference>
<dbReference type="GO" id="GO:0005525">
    <property type="term" value="F:GTP binding"/>
    <property type="evidence" value="ECO:0007669"/>
    <property type="project" value="InterPro"/>
</dbReference>
<dbReference type="InterPro" id="IPR027417">
    <property type="entry name" value="P-loop_NTPase"/>
</dbReference>